<dbReference type="InterPro" id="IPR016169">
    <property type="entry name" value="FAD-bd_PCMH_sub2"/>
</dbReference>
<dbReference type="InterPro" id="IPR016166">
    <property type="entry name" value="FAD-bd_PCMH"/>
</dbReference>
<proteinExistence type="predicted"/>
<sequence>MAGGMDLIGLMKNYVLQPDVIVALGDVGGLSQIEATDDGGLRIGAMVTIADIAADDHIRTNYPALAAAAAAVGTPQIRNRGTIGGNLCQRPRCWYFRSEYYDCLRKEGSACFAVDGDNRYHAIFDTAPCPIVHPSNVAVALQAYGANVVVAGPGADGALSVESMAMGDFFVRPANNVHQENVLYHDQIVAAIELTGTTANSASYTIKHKQSHDWPLAMASVVLDMNGDTVNSANIVMGAVAPIPWRAEGAEQYLVGQTVTIGSAEEAADRAVADAEPMEHNAYKVRLARTAVKRAILEAAGVDWTTG</sequence>
<dbReference type="EMBL" id="UINC01000631">
    <property type="protein sequence ID" value="SUZ58615.1"/>
    <property type="molecule type" value="Genomic_DNA"/>
</dbReference>
<dbReference type="PANTHER" id="PTHR42659:SF9">
    <property type="entry name" value="XANTHINE DEHYDROGENASE FAD-BINDING SUBUNIT XDHB-RELATED"/>
    <property type="match status" value="1"/>
</dbReference>
<evidence type="ECO:0000259" key="1">
    <source>
        <dbReference type="PROSITE" id="PS51387"/>
    </source>
</evidence>
<dbReference type="Pfam" id="PF00941">
    <property type="entry name" value="FAD_binding_5"/>
    <property type="match status" value="1"/>
</dbReference>
<organism evidence="2">
    <name type="scientific">marine metagenome</name>
    <dbReference type="NCBI Taxonomy" id="408172"/>
    <lineage>
        <taxon>unclassified sequences</taxon>
        <taxon>metagenomes</taxon>
        <taxon>ecological metagenomes</taxon>
    </lineage>
</organism>
<dbReference type="GO" id="GO:0071949">
    <property type="term" value="F:FAD binding"/>
    <property type="evidence" value="ECO:0007669"/>
    <property type="project" value="InterPro"/>
</dbReference>
<dbReference type="InterPro" id="IPR002346">
    <property type="entry name" value="Mopterin_DH_FAD-bd"/>
</dbReference>
<protein>
    <recommendedName>
        <fullName evidence="1">FAD-binding PCMH-type domain-containing protein</fullName>
    </recommendedName>
</protein>
<dbReference type="InterPro" id="IPR051312">
    <property type="entry name" value="Diverse_Substr_Oxidored"/>
</dbReference>
<accession>A0A381NVH7</accession>
<feature type="domain" description="FAD-binding PCMH-type" evidence="1">
    <location>
        <begin position="1"/>
        <end position="199"/>
    </location>
</feature>
<name>A0A381NVH7_9ZZZZ</name>
<dbReference type="GO" id="GO:0016491">
    <property type="term" value="F:oxidoreductase activity"/>
    <property type="evidence" value="ECO:0007669"/>
    <property type="project" value="InterPro"/>
</dbReference>
<dbReference type="SUPFAM" id="SSF56176">
    <property type="entry name" value="FAD-binding/transporter-associated domain-like"/>
    <property type="match status" value="1"/>
</dbReference>
<dbReference type="PANTHER" id="PTHR42659">
    <property type="entry name" value="XANTHINE DEHYDROGENASE SUBUNIT C-RELATED"/>
    <property type="match status" value="1"/>
</dbReference>
<dbReference type="SUPFAM" id="SSF55447">
    <property type="entry name" value="CO dehydrogenase flavoprotein C-terminal domain-like"/>
    <property type="match status" value="1"/>
</dbReference>
<gene>
    <name evidence="2" type="ORF">METZ01_LOCUS11469</name>
</gene>
<dbReference type="AlphaFoldDB" id="A0A381NVH7"/>
<evidence type="ECO:0000313" key="2">
    <source>
        <dbReference type="EMBL" id="SUZ58615.1"/>
    </source>
</evidence>
<dbReference type="PROSITE" id="PS51387">
    <property type="entry name" value="FAD_PCMH"/>
    <property type="match status" value="1"/>
</dbReference>
<dbReference type="InterPro" id="IPR036683">
    <property type="entry name" value="CO_DH_flav_C_dom_sf"/>
</dbReference>
<dbReference type="SMART" id="SM01092">
    <property type="entry name" value="CO_deh_flav_C"/>
    <property type="match status" value="1"/>
</dbReference>
<dbReference type="Gene3D" id="3.30.465.10">
    <property type="match status" value="1"/>
</dbReference>
<dbReference type="InterPro" id="IPR005107">
    <property type="entry name" value="CO_DH_flav_C"/>
</dbReference>
<dbReference type="InterPro" id="IPR036318">
    <property type="entry name" value="FAD-bd_PCMH-like_sf"/>
</dbReference>
<dbReference type="Pfam" id="PF03450">
    <property type="entry name" value="CO_deh_flav_C"/>
    <property type="match status" value="1"/>
</dbReference>
<reference evidence="2" key="1">
    <citation type="submission" date="2018-05" db="EMBL/GenBank/DDBJ databases">
        <authorList>
            <person name="Lanie J.A."/>
            <person name="Ng W.-L."/>
            <person name="Kazmierczak K.M."/>
            <person name="Andrzejewski T.M."/>
            <person name="Davidsen T.M."/>
            <person name="Wayne K.J."/>
            <person name="Tettelin H."/>
            <person name="Glass J.I."/>
            <person name="Rusch D."/>
            <person name="Podicherti R."/>
            <person name="Tsui H.-C.T."/>
            <person name="Winkler M.E."/>
        </authorList>
    </citation>
    <scope>NUCLEOTIDE SEQUENCE</scope>
</reference>
<dbReference type="Gene3D" id="3.30.390.50">
    <property type="entry name" value="CO dehydrogenase flavoprotein, C-terminal domain"/>
    <property type="match status" value="1"/>
</dbReference>